<evidence type="ECO:0000313" key="2">
    <source>
        <dbReference type="Proteomes" id="UP000186456"/>
    </source>
</evidence>
<evidence type="ECO:0000313" key="1">
    <source>
        <dbReference type="EMBL" id="SDP21178.1"/>
    </source>
</evidence>
<protein>
    <submittedName>
        <fullName evidence="1">Uncharacterized protein</fullName>
    </submittedName>
</protein>
<organism evidence="1 2">
    <name type="scientific">Microbacterium testaceum (strain StLB037)</name>
    <dbReference type="NCBI Taxonomy" id="979556"/>
    <lineage>
        <taxon>Bacteria</taxon>
        <taxon>Bacillati</taxon>
        <taxon>Actinomycetota</taxon>
        <taxon>Actinomycetes</taxon>
        <taxon>Micrococcales</taxon>
        <taxon>Microbacteriaceae</taxon>
        <taxon>Microbacterium</taxon>
    </lineage>
</organism>
<dbReference type="RefSeq" id="WP_074696246.1">
    <property type="nucleotide sequence ID" value="NZ_FNJN01000005.1"/>
</dbReference>
<dbReference type="AlphaFoldDB" id="A0A1H0QWT9"/>
<proteinExistence type="predicted"/>
<gene>
    <name evidence="1" type="ORF">SAMN04487788_2584</name>
</gene>
<name>A0A1H0QWT9_MICTS</name>
<accession>A0A1H0QWT9</accession>
<dbReference type="EMBL" id="FNJN01000005">
    <property type="protein sequence ID" value="SDP21178.1"/>
    <property type="molecule type" value="Genomic_DNA"/>
</dbReference>
<reference evidence="1 2" key="1">
    <citation type="submission" date="2016-10" db="EMBL/GenBank/DDBJ databases">
        <authorList>
            <person name="de Groot N.N."/>
        </authorList>
    </citation>
    <scope>NUCLEOTIDE SEQUENCE [LARGE SCALE GENOMIC DNA]</scope>
    <source>
        <strain evidence="1 2">StLB037</strain>
    </source>
</reference>
<dbReference type="Proteomes" id="UP000186456">
    <property type="component" value="Unassembled WGS sequence"/>
</dbReference>
<sequence>MNISPSTPAGRRPAVQSLRRAVHDALTGPHRVVIVTGATKRLRSTIVADAVEQTSEWIRLTAPTATAVRTALDLMPSGVVFADDVALVDLWDVLAEASRVARNDTQRVIITWRFHPEIAQLAAATSGAHHLGLPHHGAASR</sequence>